<evidence type="ECO:0000259" key="1">
    <source>
        <dbReference type="SMART" id="SM00460"/>
    </source>
</evidence>
<name>V2Y7N8_9FIRM</name>
<dbReference type="HOGENOM" id="CLU_054517_0_0_9"/>
<dbReference type="STRING" id="592026.GCWU0000282_000433"/>
<keyword evidence="3" id="KW-1185">Reference proteome</keyword>
<sequence>MLPKENDMRSIYKYILVMTLLFIACLAKPERAFADSATIENANDGTVKLTYNNEYDEKVKLLVQLTGGTQYKYDIPKGNVDINIPLTQGNGEYKLILCRNISGTKYAVVQTVSVTQKLANDNDAFLSSSYIIDWNKTNEAIKKAQTLASKGSNNNDKIKYIYEFVVKNYTYDYEKANNINDIAKTIAYIPNVSKVYSEKKGICYDYSVLLASMLRSVGIPTKVVTGYTPNATVYHAWNNVYANSKWNVIDSTYDAQMYRAKKSYSMYKNHNDYKDVVYTY</sequence>
<evidence type="ECO:0000313" key="2">
    <source>
        <dbReference type="EMBL" id="ESL04087.1"/>
    </source>
</evidence>
<dbReference type="PROSITE" id="PS51257">
    <property type="entry name" value="PROKAR_LIPOPROTEIN"/>
    <property type="match status" value="1"/>
</dbReference>
<dbReference type="EMBL" id="ACIL03000005">
    <property type="protein sequence ID" value="ESL04087.1"/>
    <property type="molecule type" value="Genomic_DNA"/>
</dbReference>
<feature type="domain" description="Transglutaminase-like" evidence="1">
    <location>
        <begin position="195"/>
        <end position="253"/>
    </location>
</feature>
<evidence type="ECO:0000313" key="3">
    <source>
        <dbReference type="Proteomes" id="UP000018227"/>
    </source>
</evidence>
<dbReference type="SUPFAM" id="SSF54001">
    <property type="entry name" value="Cysteine proteinases"/>
    <property type="match status" value="1"/>
</dbReference>
<dbReference type="SMART" id="SM00460">
    <property type="entry name" value="TGc"/>
    <property type="match status" value="1"/>
</dbReference>
<dbReference type="eggNOG" id="COG1305">
    <property type="taxonomic scope" value="Bacteria"/>
</dbReference>
<dbReference type="AlphaFoldDB" id="V2Y7N8"/>
<dbReference type="InterPro" id="IPR038765">
    <property type="entry name" value="Papain-like_cys_pep_sf"/>
</dbReference>
<gene>
    <name evidence="2" type="ORF">GCWU0000282_000433</name>
</gene>
<accession>V2Y7N8</accession>
<dbReference type="PANTHER" id="PTHR33490">
    <property type="entry name" value="BLR5614 PROTEIN-RELATED"/>
    <property type="match status" value="1"/>
</dbReference>
<dbReference type="Gene3D" id="3.10.620.30">
    <property type="match status" value="1"/>
</dbReference>
<dbReference type="Pfam" id="PF01841">
    <property type="entry name" value="Transglut_core"/>
    <property type="match status" value="1"/>
</dbReference>
<dbReference type="OrthoDB" id="1817605at2"/>
<reference evidence="2 3" key="1">
    <citation type="submission" date="2013-06" db="EMBL/GenBank/DDBJ databases">
        <authorList>
            <person name="Weinstock G."/>
            <person name="Sodergren E."/>
            <person name="Clifton S."/>
            <person name="Fulton L."/>
            <person name="Fulton B."/>
            <person name="Courtney L."/>
            <person name="Fronick C."/>
            <person name="Harrison M."/>
            <person name="Strong C."/>
            <person name="Farmer C."/>
            <person name="Delahaunty K."/>
            <person name="Markovic C."/>
            <person name="Hall O."/>
            <person name="Minx P."/>
            <person name="Tomlinson C."/>
            <person name="Mitreva M."/>
            <person name="Nelson J."/>
            <person name="Hou S."/>
            <person name="Wollam A."/>
            <person name="Pepin K.H."/>
            <person name="Johnson M."/>
            <person name="Bhonagiri V."/>
            <person name="Nash W.E."/>
            <person name="Warren W."/>
            <person name="Chinwalla A."/>
            <person name="Mardis E.R."/>
            <person name="Wilson R.K."/>
        </authorList>
    </citation>
    <scope>NUCLEOTIDE SEQUENCE [LARGE SCALE GENOMIC DNA]</scope>
    <source>
        <strain evidence="2 3">ATCC 51271</strain>
    </source>
</reference>
<organism evidence="2 3">
    <name type="scientific">Catonella morbi ATCC 51271</name>
    <dbReference type="NCBI Taxonomy" id="592026"/>
    <lineage>
        <taxon>Bacteria</taxon>
        <taxon>Bacillati</taxon>
        <taxon>Bacillota</taxon>
        <taxon>Clostridia</taxon>
        <taxon>Lachnospirales</taxon>
        <taxon>Lachnospiraceae</taxon>
        <taxon>Catonella</taxon>
    </lineage>
</organism>
<dbReference type="InterPro" id="IPR002931">
    <property type="entry name" value="Transglutaminase-like"/>
</dbReference>
<proteinExistence type="predicted"/>
<comment type="caution">
    <text evidence="2">The sequence shown here is derived from an EMBL/GenBank/DDBJ whole genome shotgun (WGS) entry which is preliminary data.</text>
</comment>
<dbReference type="Proteomes" id="UP000018227">
    <property type="component" value="Unassembled WGS sequence"/>
</dbReference>
<protein>
    <submittedName>
        <fullName evidence="2">Transglutaminase-like protein</fullName>
    </submittedName>
</protein>